<dbReference type="GO" id="GO:0009055">
    <property type="term" value="F:electron transfer activity"/>
    <property type="evidence" value="ECO:0007669"/>
    <property type="project" value="InterPro"/>
</dbReference>
<evidence type="ECO:0000256" key="11">
    <source>
        <dbReference type="SAM" id="Phobius"/>
    </source>
</evidence>
<evidence type="ECO:0000259" key="12">
    <source>
        <dbReference type="PROSITE" id="PS51485"/>
    </source>
</evidence>
<keyword evidence="4" id="KW-0732">Signal</keyword>
<organism evidence="13 14">
    <name type="scientific">Buddleja alternifolia</name>
    <dbReference type="NCBI Taxonomy" id="168488"/>
    <lineage>
        <taxon>Eukaryota</taxon>
        <taxon>Viridiplantae</taxon>
        <taxon>Streptophyta</taxon>
        <taxon>Embryophyta</taxon>
        <taxon>Tracheophyta</taxon>
        <taxon>Spermatophyta</taxon>
        <taxon>Magnoliopsida</taxon>
        <taxon>eudicotyledons</taxon>
        <taxon>Gunneridae</taxon>
        <taxon>Pentapetalae</taxon>
        <taxon>asterids</taxon>
        <taxon>lamiids</taxon>
        <taxon>Lamiales</taxon>
        <taxon>Scrophulariaceae</taxon>
        <taxon>Buddlejeae</taxon>
        <taxon>Buddleja</taxon>
    </lineage>
</organism>
<keyword evidence="8" id="KW-0449">Lipoprotein</keyword>
<dbReference type="SUPFAM" id="SSF49503">
    <property type="entry name" value="Cupredoxins"/>
    <property type="match status" value="1"/>
</dbReference>
<dbReference type="Proteomes" id="UP000826271">
    <property type="component" value="Unassembled WGS sequence"/>
</dbReference>
<accession>A0AAV6XV56</accession>
<comment type="similarity">
    <text evidence="9">Belongs to the early nodulin-like (ENODL) family.</text>
</comment>
<keyword evidence="11" id="KW-1133">Transmembrane helix</keyword>
<dbReference type="InterPro" id="IPR008972">
    <property type="entry name" value="Cupredoxin"/>
</dbReference>
<dbReference type="Gene3D" id="2.60.40.420">
    <property type="entry name" value="Cupredoxins - blue copper proteins"/>
    <property type="match status" value="1"/>
</dbReference>
<feature type="compositionally biased region" description="Low complexity" evidence="10">
    <location>
        <begin position="152"/>
        <end position="170"/>
    </location>
</feature>
<comment type="caution">
    <text evidence="13">The sequence shown here is derived from an EMBL/GenBank/DDBJ whole genome shotgun (WGS) entry which is preliminary data.</text>
</comment>
<evidence type="ECO:0000256" key="3">
    <source>
        <dbReference type="ARBA" id="ARBA00022622"/>
    </source>
</evidence>
<keyword evidence="3" id="KW-0336">GPI-anchor</keyword>
<name>A0AAV6XV56_9LAMI</name>
<evidence type="ECO:0000256" key="5">
    <source>
        <dbReference type="ARBA" id="ARBA00023136"/>
    </source>
</evidence>
<feature type="domain" description="Phytocyanin" evidence="12">
    <location>
        <begin position="25"/>
        <end position="126"/>
    </location>
</feature>
<proteinExistence type="inferred from homology"/>
<evidence type="ECO:0000313" key="13">
    <source>
        <dbReference type="EMBL" id="KAG8386328.1"/>
    </source>
</evidence>
<evidence type="ECO:0000256" key="8">
    <source>
        <dbReference type="ARBA" id="ARBA00023288"/>
    </source>
</evidence>
<keyword evidence="5 11" id="KW-0472">Membrane</keyword>
<dbReference type="InterPro" id="IPR041846">
    <property type="entry name" value="ENL_dom"/>
</dbReference>
<feature type="compositionally biased region" description="Pro residues" evidence="10">
    <location>
        <begin position="133"/>
        <end position="151"/>
    </location>
</feature>
<dbReference type="GO" id="GO:0098552">
    <property type="term" value="C:side of membrane"/>
    <property type="evidence" value="ECO:0007669"/>
    <property type="project" value="UniProtKB-KW"/>
</dbReference>
<keyword evidence="6" id="KW-1015">Disulfide bond</keyword>
<evidence type="ECO:0000256" key="7">
    <source>
        <dbReference type="ARBA" id="ARBA00023180"/>
    </source>
</evidence>
<evidence type="ECO:0000256" key="4">
    <source>
        <dbReference type="ARBA" id="ARBA00022729"/>
    </source>
</evidence>
<evidence type="ECO:0000256" key="1">
    <source>
        <dbReference type="ARBA" id="ARBA00004609"/>
    </source>
</evidence>
<dbReference type="CDD" id="cd11019">
    <property type="entry name" value="OsENODL1_like"/>
    <property type="match status" value="1"/>
</dbReference>
<dbReference type="InterPro" id="IPR039391">
    <property type="entry name" value="Phytocyanin-like"/>
</dbReference>
<dbReference type="Pfam" id="PF02298">
    <property type="entry name" value="Cu_bind_like"/>
    <property type="match status" value="1"/>
</dbReference>
<dbReference type="PROSITE" id="PS51485">
    <property type="entry name" value="PHYTOCYANIN"/>
    <property type="match status" value="1"/>
</dbReference>
<keyword evidence="2" id="KW-1003">Cell membrane</keyword>
<evidence type="ECO:0000256" key="10">
    <source>
        <dbReference type="SAM" id="MobiDB-lite"/>
    </source>
</evidence>
<gene>
    <name evidence="13" type="ORF">BUALT_Bualt03G0137500</name>
</gene>
<dbReference type="AlphaFoldDB" id="A0AAV6XV56"/>
<evidence type="ECO:0000256" key="2">
    <source>
        <dbReference type="ARBA" id="ARBA00022475"/>
    </source>
</evidence>
<keyword evidence="7" id="KW-0325">Glycoprotein</keyword>
<dbReference type="FunFam" id="2.60.40.420:FF:000010">
    <property type="entry name" value="Early nodulin-like protein 1"/>
    <property type="match status" value="1"/>
</dbReference>
<feature type="transmembrane region" description="Helical" evidence="11">
    <location>
        <begin position="199"/>
        <end position="224"/>
    </location>
</feature>
<evidence type="ECO:0000256" key="9">
    <source>
        <dbReference type="ARBA" id="ARBA00035011"/>
    </source>
</evidence>
<keyword evidence="14" id="KW-1185">Reference proteome</keyword>
<evidence type="ECO:0000313" key="14">
    <source>
        <dbReference type="Proteomes" id="UP000826271"/>
    </source>
</evidence>
<dbReference type="EMBL" id="WHWC01000003">
    <property type="protein sequence ID" value="KAG8386328.1"/>
    <property type="molecule type" value="Genomic_DNA"/>
</dbReference>
<dbReference type="InterPro" id="IPR003245">
    <property type="entry name" value="Phytocyanin_dom"/>
</dbReference>
<evidence type="ECO:0000256" key="6">
    <source>
        <dbReference type="ARBA" id="ARBA00023157"/>
    </source>
</evidence>
<dbReference type="PANTHER" id="PTHR33021:SF185">
    <property type="entry name" value="EARLY NODULIN-LIKE PROTEIN 3-RELATED"/>
    <property type="match status" value="1"/>
</dbReference>
<protein>
    <recommendedName>
        <fullName evidence="12">Phytocyanin domain-containing protein</fullName>
    </recommendedName>
</protein>
<reference evidence="13" key="1">
    <citation type="submission" date="2019-10" db="EMBL/GenBank/DDBJ databases">
        <authorList>
            <person name="Zhang R."/>
            <person name="Pan Y."/>
            <person name="Wang J."/>
            <person name="Ma R."/>
            <person name="Yu S."/>
        </authorList>
    </citation>
    <scope>NUCLEOTIDE SEQUENCE</scope>
    <source>
        <strain evidence="13">LA-IB0</strain>
        <tissue evidence="13">Leaf</tissue>
    </source>
</reference>
<keyword evidence="11" id="KW-0812">Transmembrane</keyword>
<dbReference type="PANTHER" id="PTHR33021">
    <property type="entry name" value="BLUE COPPER PROTEIN"/>
    <property type="match status" value="1"/>
</dbReference>
<feature type="region of interest" description="Disordered" evidence="10">
    <location>
        <begin position="133"/>
        <end position="196"/>
    </location>
</feature>
<sequence length="225" mass="23912">MANNQNCVYLFLVIFSAFAYSSFAYQLIVGGKDGWVPKPSESYNHWAERLRFNVNDTLLFKYKKGSDSVLVVNKDDYEKCNTENPILKLDDGNSIFKFNRSGPFYFISGNNSNCGEGQKIHIVVLAVRNRRAPPSPIAPPPSGSPPSPGDAPAPASSPAEAPAPEAYGPAINSSAPESDAPADDNAAGSPPRRSSATSAFTPAAALVSTVSVVLSVGFGGFIVFY</sequence>
<dbReference type="GO" id="GO:0005886">
    <property type="term" value="C:plasma membrane"/>
    <property type="evidence" value="ECO:0007669"/>
    <property type="project" value="UniProtKB-SubCell"/>
</dbReference>
<comment type="subcellular location">
    <subcellularLocation>
        <location evidence="1">Cell membrane</location>
        <topology evidence="1">Lipid-anchor</topology>
        <topology evidence="1">GPI-anchor</topology>
    </subcellularLocation>
</comment>